<accession>A0A229W189</accession>
<reference evidence="2 3" key="1">
    <citation type="submission" date="2017-05" db="EMBL/GenBank/DDBJ databases">
        <title>Bifidobacterium vansinderenii sp. nov.</title>
        <authorList>
            <person name="Lugli G.A."/>
            <person name="Duranti S."/>
            <person name="Mangifesta M."/>
        </authorList>
    </citation>
    <scope>NUCLEOTIDE SEQUENCE [LARGE SCALE GENOMIC DNA]</scope>
    <source>
        <strain evidence="2 3">Tam10B</strain>
    </source>
</reference>
<evidence type="ECO:0000256" key="1">
    <source>
        <dbReference type="SAM" id="MobiDB-lite"/>
    </source>
</evidence>
<dbReference type="Proteomes" id="UP000215433">
    <property type="component" value="Unassembled WGS sequence"/>
</dbReference>
<proteinExistence type="predicted"/>
<feature type="region of interest" description="Disordered" evidence="1">
    <location>
        <begin position="1"/>
        <end position="41"/>
    </location>
</feature>
<protein>
    <submittedName>
        <fullName evidence="2">Uncharacterized protein</fullName>
    </submittedName>
</protein>
<feature type="compositionally biased region" description="Basic and acidic residues" evidence="1">
    <location>
        <begin position="10"/>
        <end position="30"/>
    </location>
</feature>
<evidence type="ECO:0000313" key="3">
    <source>
        <dbReference type="Proteomes" id="UP000215433"/>
    </source>
</evidence>
<evidence type="ECO:0000313" key="2">
    <source>
        <dbReference type="EMBL" id="OXN01596.1"/>
    </source>
</evidence>
<comment type="caution">
    <text evidence="2">The sequence shown here is derived from an EMBL/GenBank/DDBJ whole genome shotgun (WGS) entry which is preliminary data.</text>
</comment>
<organism evidence="2 3">
    <name type="scientific">Bifidobacterium vansinderenii</name>
    <dbReference type="NCBI Taxonomy" id="1984871"/>
    <lineage>
        <taxon>Bacteria</taxon>
        <taxon>Bacillati</taxon>
        <taxon>Actinomycetota</taxon>
        <taxon>Actinomycetes</taxon>
        <taxon>Bifidobacteriales</taxon>
        <taxon>Bifidobacteriaceae</taxon>
        <taxon>Bifidobacterium</taxon>
    </lineage>
</organism>
<dbReference type="AlphaFoldDB" id="A0A229W189"/>
<dbReference type="RefSeq" id="WP_269843556.1">
    <property type="nucleotide sequence ID" value="NZ_NEWD01000002.1"/>
</dbReference>
<keyword evidence="3" id="KW-1185">Reference proteome</keyword>
<name>A0A229W189_9BIFI</name>
<sequence length="41" mass="4549">MAQSGGIGDRSAREPDRRDSLEAMQEHAKAINEYVTSKIDD</sequence>
<gene>
    <name evidence="2" type="ORF">Tam10B_0039</name>
</gene>
<dbReference type="EMBL" id="NEWD01000002">
    <property type="protein sequence ID" value="OXN01596.1"/>
    <property type="molecule type" value="Genomic_DNA"/>
</dbReference>